<protein>
    <submittedName>
        <fullName evidence="1">Uncharacterized protein</fullName>
    </submittedName>
</protein>
<comment type="caution">
    <text evidence="1">The sequence shown here is derived from an EMBL/GenBank/DDBJ whole genome shotgun (WGS) entry which is preliminary data.</text>
</comment>
<dbReference type="Proteomes" id="UP001054837">
    <property type="component" value="Unassembled WGS sequence"/>
</dbReference>
<reference evidence="1 2" key="1">
    <citation type="submission" date="2021-06" db="EMBL/GenBank/DDBJ databases">
        <title>Caerostris darwini draft genome.</title>
        <authorList>
            <person name="Kono N."/>
            <person name="Arakawa K."/>
        </authorList>
    </citation>
    <scope>NUCLEOTIDE SEQUENCE [LARGE SCALE GENOMIC DNA]</scope>
</reference>
<name>A0AAV4T419_9ARAC</name>
<keyword evidence="2" id="KW-1185">Reference proteome</keyword>
<gene>
    <name evidence="1" type="ORF">CDAR_52711</name>
</gene>
<evidence type="ECO:0000313" key="1">
    <source>
        <dbReference type="EMBL" id="GIY39986.1"/>
    </source>
</evidence>
<evidence type="ECO:0000313" key="2">
    <source>
        <dbReference type="Proteomes" id="UP001054837"/>
    </source>
</evidence>
<sequence length="108" mass="12502">MSTDLYFNQFHFIKIHIVVFLIETLRSGWQVLLIMIVSLLSVMTFRRPDTSEHAFLSKRWTTLGSGISFRRLVNLDHSECATCLVANDPMSSFHFRVIVFIMPGHSIK</sequence>
<organism evidence="1 2">
    <name type="scientific">Caerostris darwini</name>
    <dbReference type="NCBI Taxonomy" id="1538125"/>
    <lineage>
        <taxon>Eukaryota</taxon>
        <taxon>Metazoa</taxon>
        <taxon>Ecdysozoa</taxon>
        <taxon>Arthropoda</taxon>
        <taxon>Chelicerata</taxon>
        <taxon>Arachnida</taxon>
        <taxon>Araneae</taxon>
        <taxon>Araneomorphae</taxon>
        <taxon>Entelegynae</taxon>
        <taxon>Araneoidea</taxon>
        <taxon>Araneidae</taxon>
        <taxon>Caerostris</taxon>
    </lineage>
</organism>
<dbReference type="EMBL" id="BPLQ01008865">
    <property type="protein sequence ID" value="GIY39986.1"/>
    <property type="molecule type" value="Genomic_DNA"/>
</dbReference>
<proteinExistence type="predicted"/>
<dbReference type="AlphaFoldDB" id="A0AAV4T419"/>
<accession>A0AAV4T419</accession>